<dbReference type="Proteomes" id="UP000222310">
    <property type="component" value="Unassembled WGS sequence"/>
</dbReference>
<dbReference type="RefSeq" id="WP_099067669.1">
    <property type="nucleotide sequence ID" value="NZ_LAHD01000051.1"/>
</dbReference>
<protein>
    <submittedName>
        <fullName evidence="1">Uncharacterized protein</fullName>
    </submittedName>
</protein>
<organism evidence="1 2">
    <name type="scientific">Nostoc linckia z8</name>
    <dbReference type="NCBI Taxonomy" id="1628746"/>
    <lineage>
        <taxon>Bacteria</taxon>
        <taxon>Bacillati</taxon>
        <taxon>Cyanobacteriota</taxon>
        <taxon>Cyanophyceae</taxon>
        <taxon>Nostocales</taxon>
        <taxon>Nostocaceae</taxon>
        <taxon>Nostoc</taxon>
    </lineage>
</organism>
<evidence type="ECO:0000313" key="2">
    <source>
        <dbReference type="Proteomes" id="UP000222310"/>
    </source>
</evidence>
<dbReference type="AlphaFoldDB" id="A0A9Q5ZB46"/>
<gene>
    <name evidence="1" type="ORF">VF08_18275</name>
</gene>
<proteinExistence type="predicted"/>
<name>A0A9Q5ZB46_NOSLI</name>
<accession>A0A9Q5ZB46</accession>
<dbReference type="GeneID" id="57095220"/>
<sequence length="94" mass="10980">MKIIKKSEKLTLKKMKEMEEAEEQILQGQTADFSEPVLEEEPLVTPEYPLFSAEYKEPNYIPVRDNPLVQSVGNSGWQASDIWREIRVDSFYNE</sequence>
<dbReference type="EMBL" id="LAHD01000051">
    <property type="protein sequence ID" value="PHK02617.1"/>
    <property type="molecule type" value="Genomic_DNA"/>
</dbReference>
<evidence type="ECO:0000313" key="1">
    <source>
        <dbReference type="EMBL" id="PHK02617.1"/>
    </source>
</evidence>
<comment type="caution">
    <text evidence="1">The sequence shown here is derived from an EMBL/GenBank/DDBJ whole genome shotgun (WGS) entry which is preliminary data.</text>
</comment>
<reference evidence="1 2" key="1">
    <citation type="submission" date="2015-02" db="EMBL/GenBank/DDBJ databases">
        <title>Nostoc linckia genome annotation.</title>
        <authorList>
            <person name="Zhou Z."/>
        </authorList>
    </citation>
    <scope>NUCLEOTIDE SEQUENCE [LARGE SCALE GENOMIC DNA]</scope>
    <source>
        <strain evidence="2">z8</strain>
    </source>
</reference>